<feature type="domain" description="Phosphoribosyltransferase" evidence="2">
    <location>
        <begin position="153"/>
        <end position="247"/>
    </location>
</feature>
<evidence type="ECO:0000313" key="3">
    <source>
        <dbReference type="EMBL" id="NYT48822.1"/>
    </source>
</evidence>
<keyword evidence="4" id="KW-1185">Reference proteome</keyword>
<accession>A0A853FYS8</accession>
<protein>
    <submittedName>
        <fullName evidence="3">ComF family protein</fullName>
    </submittedName>
</protein>
<comment type="caution">
    <text evidence="3">The sequence shown here is derived from an EMBL/GenBank/DDBJ whole genome shotgun (WGS) entry which is preliminary data.</text>
</comment>
<evidence type="ECO:0000313" key="4">
    <source>
        <dbReference type="Proteomes" id="UP000559809"/>
    </source>
</evidence>
<gene>
    <name evidence="3" type="ORF">H0A72_05815</name>
</gene>
<dbReference type="EMBL" id="JACCEM010000003">
    <property type="protein sequence ID" value="NYT48822.1"/>
    <property type="molecule type" value="Genomic_DNA"/>
</dbReference>
<dbReference type="InterPro" id="IPR029057">
    <property type="entry name" value="PRTase-like"/>
</dbReference>
<evidence type="ECO:0000256" key="1">
    <source>
        <dbReference type="ARBA" id="ARBA00008007"/>
    </source>
</evidence>
<dbReference type="InterPro" id="IPR000836">
    <property type="entry name" value="PRTase_dom"/>
</dbReference>
<dbReference type="Proteomes" id="UP000559809">
    <property type="component" value="Unassembled WGS sequence"/>
</dbReference>
<sequence>MAYMNFLRESAAPIAALMRRLHGALPLDPAALAPGHCDLCQCASRASRLCPYCRGLVLASMANGGARCAVCRLRLDGRKRCPDCPPGGYAFDRIIAAFDYAAPGDLLIHQLKSRGKFISAATLAGLLADAVQDAGPPLSKATILVSVPAGRAAVLRRGFNPAAEIARSLSRRLRLAHRPELLVRARDGASQTRLNRHERGLHARALFRCAGDVSGRDIAVVDDVLTTGSTLHSIALALKEAGAASVCGLVVARTPY</sequence>
<dbReference type="RefSeq" id="WP_180154131.1">
    <property type="nucleotide sequence ID" value="NZ_JACCEM010000003.1"/>
</dbReference>
<evidence type="ECO:0000259" key="2">
    <source>
        <dbReference type="Pfam" id="PF00156"/>
    </source>
</evidence>
<name>A0A853FYS8_9BURK</name>
<comment type="similarity">
    <text evidence="1">Belongs to the ComF/GntX family.</text>
</comment>
<dbReference type="PANTHER" id="PTHR47505:SF1">
    <property type="entry name" value="DNA UTILIZATION PROTEIN YHGH"/>
    <property type="match status" value="1"/>
</dbReference>
<dbReference type="SUPFAM" id="SSF53271">
    <property type="entry name" value="PRTase-like"/>
    <property type="match status" value="1"/>
</dbReference>
<dbReference type="InterPro" id="IPR051910">
    <property type="entry name" value="ComF/GntX_DNA_util-trans"/>
</dbReference>
<dbReference type="PANTHER" id="PTHR47505">
    <property type="entry name" value="DNA UTILIZATION PROTEIN YHGH"/>
    <property type="match status" value="1"/>
</dbReference>
<dbReference type="CDD" id="cd06223">
    <property type="entry name" value="PRTases_typeI"/>
    <property type="match status" value="1"/>
</dbReference>
<dbReference type="Pfam" id="PF00156">
    <property type="entry name" value="Pribosyltran"/>
    <property type="match status" value="1"/>
</dbReference>
<proteinExistence type="inferred from homology"/>
<organism evidence="3 4">
    <name type="scientific">Parapusillimonas granuli</name>
    <dbReference type="NCBI Taxonomy" id="380911"/>
    <lineage>
        <taxon>Bacteria</taxon>
        <taxon>Pseudomonadati</taxon>
        <taxon>Pseudomonadota</taxon>
        <taxon>Betaproteobacteria</taxon>
        <taxon>Burkholderiales</taxon>
        <taxon>Alcaligenaceae</taxon>
        <taxon>Parapusillimonas</taxon>
    </lineage>
</organism>
<reference evidence="3 4" key="1">
    <citation type="submission" date="2020-07" db="EMBL/GenBank/DDBJ databases">
        <title>Taxonomic revisions and descriptions of new bacterial species based on genomic comparisons in the high-G+C-content subgroup of the family Alcaligenaceae.</title>
        <authorList>
            <person name="Szabo A."/>
            <person name="Felfoldi T."/>
        </authorList>
    </citation>
    <scope>NUCLEOTIDE SEQUENCE [LARGE SCALE GENOMIC DNA]</scope>
    <source>
        <strain evidence="3 4">LMG 24012</strain>
    </source>
</reference>
<dbReference type="AlphaFoldDB" id="A0A853FYS8"/>
<dbReference type="Gene3D" id="3.40.50.2020">
    <property type="match status" value="1"/>
</dbReference>